<gene>
    <name evidence="10 14" type="primary">xerC</name>
    <name evidence="14" type="ORF">ACFFIX_07445</name>
</gene>
<dbReference type="RefSeq" id="WP_378932132.1">
    <property type="nucleotide sequence ID" value="NZ_JBHLVO010000004.1"/>
</dbReference>
<evidence type="ECO:0000256" key="5">
    <source>
        <dbReference type="ARBA" id="ARBA00022829"/>
    </source>
</evidence>
<feature type="active site" description="O-(3'-phospho-DNA)-tyrosine intermediate" evidence="10">
    <location>
        <position position="286"/>
    </location>
</feature>
<dbReference type="Proteomes" id="UP001589854">
    <property type="component" value="Unassembled WGS sequence"/>
</dbReference>
<dbReference type="InterPro" id="IPR011931">
    <property type="entry name" value="Recomb_XerC"/>
</dbReference>
<dbReference type="SUPFAM" id="SSF56349">
    <property type="entry name" value="DNA breaking-rejoining enzymes"/>
    <property type="match status" value="1"/>
</dbReference>
<dbReference type="HAMAP" id="MF_01808">
    <property type="entry name" value="Recomb_XerC_XerD"/>
    <property type="match status" value="1"/>
</dbReference>
<evidence type="ECO:0000256" key="6">
    <source>
        <dbReference type="ARBA" id="ARBA00022908"/>
    </source>
</evidence>
<keyword evidence="3 10" id="KW-0963">Cytoplasm</keyword>
<dbReference type="PROSITE" id="PS51900">
    <property type="entry name" value="CB"/>
    <property type="match status" value="1"/>
</dbReference>
<evidence type="ECO:0000256" key="11">
    <source>
        <dbReference type="NCBIfam" id="TIGR02224"/>
    </source>
</evidence>
<keyword evidence="6 10" id="KW-0229">DNA integration</keyword>
<dbReference type="PROSITE" id="PS51898">
    <property type="entry name" value="TYR_RECOMBINASE"/>
    <property type="match status" value="1"/>
</dbReference>
<keyword evidence="9 10" id="KW-0131">Cell cycle</keyword>
<evidence type="ECO:0000256" key="9">
    <source>
        <dbReference type="ARBA" id="ARBA00023306"/>
    </source>
</evidence>
<dbReference type="InterPro" id="IPR010998">
    <property type="entry name" value="Integrase_recombinase_N"/>
</dbReference>
<keyword evidence="5 10" id="KW-0159">Chromosome partition</keyword>
<evidence type="ECO:0000256" key="10">
    <source>
        <dbReference type="HAMAP-Rule" id="MF_01808"/>
    </source>
</evidence>
<sequence length="305" mass="35139">MENQGNVKNSLNFFVEYLQIEKNYSQYTIVNYVTDIKDFFSFMNEQAIDQVEKVTYTDTRLYLTQLHKKNFARKSISRKISSLRSLYKFLLREKLVTENPFALVSLPKQEQKIPQFLYEEELEKLFTVSDLSTPIGQRNQAILEVLYGAGIRVSECCKITKADLDFSIGTVLVQGKGSKQRYVPFGSFAQDALELYLSEGRNELTKHLKPSEEHSVLFVNHRGGPLTVGGVRHVLNELIKHTSSIIHINPHMFRHTFATHLLNAGADMRSVQELLGHEHLSSTQIYTHVTKDHLRKIYMSHHPRA</sequence>
<evidence type="ECO:0000259" key="12">
    <source>
        <dbReference type="PROSITE" id="PS51898"/>
    </source>
</evidence>
<dbReference type="InterPro" id="IPR023009">
    <property type="entry name" value="Tyrosine_recombinase_XerC/XerD"/>
</dbReference>
<comment type="similarity">
    <text evidence="2 10">Belongs to the 'phage' integrase family. XerC subfamily.</text>
</comment>
<feature type="active site" evidence="10">
    <location>
        <position position="254"/>
    </location>
</feature>
<dbReference type="NCBIfam" id="TIGR02224">
    <property type="entry name" value="recomb_XerC"/>
    <property type="match status" value="1"/>
</dbReference>
<evidence type="ECO:0000256" key="2">
    <source>
        <dbReference type="ARBA" id="ARBA00006657"/>
    </source>
</evidence>
<evidence type="ECO:0000256" key="8">
    <source>
        <dbReference type="ARBA" id="ARBA00023172"/>
    </source>
</evidence>
<feature type="domain" description="Core-binding (CB)" evidence="13">
    <location>
        <begin position="5"/>
        <end position="91"/>
    </location>
</feature>
<dbReference type="PANTHER" id="PTHR30349:SF77">
    <property type="entry name" value="TYROSINE RECOMBINASE XERC"/>
    <property type="match status" value="1"/>
</dbReference>
<accession>A0ABV6GDL0</accession>
<comment type="subcellular location">
    <subcellularLocation>
        <location evidence="1 10">Cytoplasm</location>
    </subcellularLocation>
</comment>
<proteinExistence type="inferred from homology"/>
<dbReference type="EMBL" id="JBHLVO010000004">
    <property type="protein sequence ID" value="MFC0271284.1"/>
    <property type="molecule type" value="Genomic_DNA"/>
</dbReference>
<keyword evidence="4 10" id="KW-0132">Cell division</keyword>
<organism evidence="14 15">
    <name type="scientific">Metabacillus herbersteinensis</name>
    <dbReference type="NCBI Taxonomy" id="283816"/>
    <lineage>
        <taxon>Bacteria</taxon>
        <taxon>Bacillati</taxon>
        <taxon>Bacillota</taxon>
        <taxon>Bacilli</taxon>
        <taxon>Bacillales</taxon>
        <taxon>Bacillaceae</taxon>
        <taxon>Metabacillus</taxon>
    </lineage>
</organism>
<dbReference type="Gene3D" id="1.10.443.10">
    <property type="entry name" value="Intergrase catalytic core"/>
    <property type="match status" value="1"/>
</dbReference>
<reference evidence="14 15" key="1">
    <citation type="submission" date="2024-09" db="EMBL/GenBank/DDBJ databases">
        <authorList>
            <person name="Sun Q."/>
            <person name="Mori K."/>
        </authorList>
    </citation>
    <scope>NUCLEOTIDE SEQUENCE [LARGE SCALE GENOMIC DNA]</scope>
    <source>
        <strain evidence="14 15">CCM 7228</strain>
    </source>
</reference>
<evidence type="ECO:0000256" key="1">
    <source>
        <dbReference type="ARBA" id="ARBA00004496"/>
    </source>
</evidence>
<feature type="active site" evidence="10">
    <location>
        <position position="251"/>
    </location>
</feature>
<dbReference type="Pfam" id="PF00589">
    <property type="entry name" value="Phage_integrase"/>
    <property type="match status" value="1"/>
</dbReference>
<feature type="domain" description="Tyr recombinase" evidence="12">
    <location>
        <begin position="112"/>
        <end position="299"/>
    </location>
</feature>
<evidence type="ECO:0000259" key="13">
    <source>
        <dbReference type="PROSITE" id="PS51900"/>
    </source>
</evidence>
<dbReference type="InterPro" id="IPR004107">
    <property type="entry name" value="Integrase_SAM-like_N"/>
</dbReference>
<dbReference type="Pfam" id="PF02899">
    <property type="entry name" value="Phage_int_SAM_1"/>
    <property type="match status" value="1"/>
</dbReference>
<evidence type="ECO:0000313" key="14">
    <source>
        <dbReference type="EMBL" id="MFC0271284.1"/>
    </source>
</evidence>
<comment type="subunit">
    <text evidence="10">Forms a cyclic heterotetrameric complex composed of two molecules of XerC and two molecules of XerD.</text>
</comment>
<dbReference type="InterPro" id="IPR013762">
    <property type="entry name" value="Integrase-like_cat_sf"/>
</dbReference>
<dbReference type="InterPro" id="IPR002104">
    <property type="entry name" value="Integrase_catalytic"/>
</dbReference>
<comment type="function">
    <text evidence="10">Site-specific tyrosine recombinase, which acts by catalyzing the cutting and rejoining of the recombining DNA molecules. The XerC-XerD complex is essential to convert dimers of the bacterial chromosome into monomers to permit their segregation at cell division. It also contributes to the segregational stability of plasmids.</text>
</comment>
<comment type="caution">
    <text evidence="14">The sequence shown here is derived from an EMBL/GenBank/DDBJ whole genome shotgun (WGS) entry which is preliminary data.</text>
</comment>
<dbReference type="PANTHER" id="PTHR30349">
    <property type="entry name" value="PHAGE INTEGRASE-RELATED"/>
    <property type="match status" value="1"/>
</dbReference>
<dbReference type="Gene3D" id="1.10.150.130">
    <property type="match status" value="1"/>
</dbReference>
<dbReference type="InterPro" id="IPR050090">
    <property type="entry name" value="Tyrosine_recombinase_XerCD"/>
</dbReference>
<feature type="active site" evidence="10">
    <location>
        <position position="176"/>
    </location>
</feature>
<evidence type="ECO:0000256" key="7">
    <source>
        <dbReference type="ARBA" id="ARBA00023125"/>
    </source>
</evidence>
<dbReference type="CDD" id="cd00798">
    <property type="entry name" value="INT_XerDC_C"/>
    <property type="match status" value="1"/>
</dbReference>
<evidence type="ECO:0000256" key="4">
    <source>
        <dbReference type="ARBA" id="ARBA00022618"/>
    </source>
</evidence>
<protein>
    <recommendedName>
        <fullName evidence="10 11">Tyrosine recombinase XerC</fullName>
    </recommendedName>
</protein>
<feature type="active site" evidence="10">
    <location>
        <position position="277"/>
    </location>
</feature>
<name>A0ABV6GDL0_9BACI</name>
<evidence type="ECO:0000313" key="15">
    <source>
        <dbReference type="Proteomes" id="UP001589854"/>
    </source>
</evidence>
<feature type="active site" evidence="10">
    <location>
        <position position="152"/>
    </location>
</feature>
<dbReference type="NCBIfam" id="NF001399">
    <property type="entry name" value="PRK00283.1"/>
    <property type="match status" value="1"/>
</dbReference>
<keyword evidence="15" id="KW-1185">Reference proteome</keyword>
<dbReference type="InterPro" id="IPR044068">
    <property type="entry name" value="CB"/>
</dbReference>
<keyword evidence="8 10" id="KW-0233">DNA recombination</keyword>
<keyword evidence="7 10" id="KW-0238">DNA-binding</keyword>
<evidence type="ECO:0000256" key="3">
    <source>
        <dbReference type="ARBA" id="ARBA00022490"/>
    </source>
</evidence>
<dbReference type="InterPro" id="IPR011010">
    <property type="entry name" value="DNA_brk_join_enz"/>
</dbReference>